<keyword evidence="10 16" id="KW-0133">Cell shape</keyword>
<evidence type="ECO:0000256" key="11">
    <source>
        <dbReference type="ARBA" id="ARBA00022984"/>
    </source>
</evidence>
<dbReference type="NCBIfam" id="TIGR00179">
    <property type="entry name" value="murB"/>
    <property type="match status" value="1"/>
</dbReference>
<dbReference type="SUPFAM" id="SSF56194">
    <property type="entry name" value="Uridine diphospho-N-Acetylenolpyruvylglucosamine reductase, MurB, C-terminal domain"/>
    <property type="match status" value="1"/>
</dbReference>
<evidence type="ECO:0000256" key="12">
    <source>
        <dbReference type="ARBA" id="ARBA00023002"/>
    </source>
</evidence>
<dbReference type="PANTHER" id="PTHR21071:SF4">
    <property type="entry name" value="UDP-N-ACETYLENOLPYRUVOYLGLUCOSAMINE REDUCTASE"/>
    <property type="match status" value="1"/>
</dbReference>
<evidence type="ECO:0000256" key="9">
    <source>
        <dbReference type="ARBA" id="ARBA00022857"/>
    </source>
</evidence>
<evidence type="ECO:0000256" key="2">
    <source>
        <dbReference type="ARBA" id="ARBA00003921"/>
    </source>
</evidence>
<dbReference type="GO" id="GO:0009252">
    <property type="term" value="P:peptidoglycan biosynthetic process"/>
    <property type="evidence" value="ECO:0007669"/>
    <property type="project" value="UniProtKB-UniRule"/>
</dbReference>
<dbReference type="PANTHER" id="PTHR21071">
    <property type="entry name" value="UDP-N-ACETYLENOLPYRUVOYLGLUCOSAMINE REDUCTASE"/>
    <property type="match status" value="1"/>
</dbReference>
<comment type="subcellular location">
    <subcellularLocation>
        <location evidence="3 16">Cytoplasm</location>
    </subcellularLocation>
</comment>
<keyword evidence="11 16" id="KW-0573">Peptidoglycan synthesis</keyword>
<dbReference type="EMBL" id="SPQQ01000001">
    <property type="protein sequence ID" value="TGE40241.1"/>
    <property type="molecule type" value="Genomic_DNA"/>
</dbReference>
<comment type="function">
    <text evidence="2 16">Cell wall formation.</text>
</comment>
<dbReference type="UniPathway" id="UPA00219"/>
<evidence type="ECO:0000256" key="10">
    <source>
        <dbReference type="ARBA" id="ARBA00022960"/>
    </source>
</evidence>
<proteinExistence type="inferred from homology"/>
<dbReference type="GO" id="GO:0051301">
    <property type="term" value="P:cell division"/>
    <property type="evidence" value="ECO:0007669"/>
    <property type="project" value="UniProtKB-KW"/>
</dbReference>
<dbReference type="Gene3D" id="3.30.465.10">
    <property type="match status" value="1"/>
</dbReference>
<evidence type="ECO:0000256" key="14">
    <source>
        <dbReference type="ARBA" id="ARBA00023316"/>
    </source>
</evidence>
<accession>A0A4Z0RAJ6</accession>
<keyword evidence="9 16" id="KW-0521">NADP</keyword>
<evidence type="ECO:0000256" key="4">
    <source>
        <dbReference type="ARBA" id="ARBA00004752"/>
    </source>
</evidence>
<protein>
    <recommendedName>
        <fullName evidence="16">UDP-N-acetylenolpyruvoylglucosamine reductase</fullName>
        <ecNumber evidence="16">1.3.1.98</ecNumber>
    </recommendedName>
    <alternativeName>
        <fullName evidence="16">UDP-N-acetylmuramate dehydrogenase</fullName>
    </alternativeName>
</protein>
<feature type="active site" evidence="16">
    <location>
        <position position="281"/>
    </location>
</feature>
<keyword evidence="6 16" id="KW-0132">Cell division</keyword>
<dbReference type="InterPro" id="IPR011601">
    <property type="entry name" value="MurB_C"/>
</dbReference>
<dbReference type="GO" id="GO:0005829">
    <property type="term" value="C:cytosol"/>
    <property type="evidence" value="ECO:0007669"/>
    <property type="project" value="TreeGrafter"/>
</dbReference>
<dbReference type="InterPro" id="IPR016167">
    <property type="entry name" value="FAD-bd_PCMH_sub1"/>
</dbReference>
<dbReference type="Gene3D" id="3.30.43.10">
    <property type="entry name" value="Uridine Diphospho-n-acetylenolpyruvylglucosamine Reductase, domain 2"/>
    <property type="match status" value="1"/>
</dbReference>
<dbReference type="InterPro" id="IPR036318">
    <property type="entry name" value="FAD-bd_PCMH-like_sf"/>
</dbReference>
<sequence>MAGRVEKNYPLHQLTTWKIGGPAEAVYWPQTKEDLATVWQRAQKADVPVWLIGQGSNLLVPDSGLPGVTLVTTSLRAIEWGNYTVQVEAGYPLARLAQEAGERGFSGLAFARGIPGSVGGAVMMNAGAHGGAMAPHIAAVTALWPDGTVKKVGKAELEFAYRSCSLRGHAWVLEVELMFAPGDRETILQEMKENLTKRALNQPLEKPSAGSVFQNPPGDSAGRLIEAAGWKGRGVGGAQVSTKHSNFIVNTGNAKAIDVLTLIEKIQKSVELEFGVILQTEVAYLNDTQYTRSDARIKGEQSLENN</sequence>
<dbReference type="InterPro" id="IPR036635">
    <property type="entry name" value="MurB_C_sf"/>
</dbReference>
<dbReference type="GO" id="GO:0071949">
    <property type="term" value="F:FAD binding"/>
    <property type="evidence" value="ECO:0007669"/>
    <property type="project" value="InterPro"/>
</dbReference>
<evidence type="ECO:0000259" key="17">
    <source>
        <dbReference type="PROSITE" id="PS51387"/>
    </source>
</evidence>
<dbReference type="GO" id="GO:0008762">
    <property type="term" value="F:UDP-N-acetylmuramate dehydrogenase activity"/>
    <property type="evidence" value="ECO:0007669"/>
    <property type="project" value="UniProtKB-UniRule"/>
</dbReference>
<dbReference type="GO" id="GO:0071555">
    <property type="term" value="P:cell wall organization"/>
    <property type="evidence" value="ECO:0007669"/>
    <property type="project" value="UniProtKB-KW"/>
</dbReference>
<dbReference type="GO" id="GO:0008360">
    <property type="term" value="P:regulation of cell shape"/>
    <property type="evidence" value="ECO:0007669"/>
    <property type="project" value="UniProtKB-KW"/>
</dbReference>
<organism evidence="18 19">
    <name type="scientific">Desulfosporosinus fructosivorans</name>
    <dbReference type="NCBI Taxonomy" id="2018669"/>
    <lineage>
        <taxon>Bacteria</taxon>
        <taxon>Bacillati</taxon>
        <taxon>Bacillota</taxon>
        <taxon>Clostridia</taxon>
        <taxon>Eubacteriales</taxon>
        <taxon>Desulfitobacteriaceae</taxon>
        <taxon>Desulfosporosinus</taxon>
    </lineage>
</organism>
<keyword evidence="8 16" id="KW-0274">FAD</keyword>
<feature type="domain" description="FAD-binding PCMH-type" evidence="17">
    <location>
        <begin position="19"/>
        <end position="182"/>
    </location>
</feature>
<dbReference type="InterPro" id="IPR016169">
    <property type="entry name" value="FAD-bd_PCMH_sub2"/>
</dbReference>
<evidence type="ECO:0000313" key="19">
    <source>
        <dbReference type="Proteomes" id="UP000298460"/>
    </source>
</evidence>
<feature type="active site" evidence="16">
    <location>
        <position position="162"/>
    </location>
</feature>
<dbReference type="Pfam" id="PF02873">
    <property type="entry name" value="MurB_C"/>
    <property type="match status" value="1"/>
</dbReference>
<dbReference type="NCBIfam" id="NF010480">
    <property type="entry name" value="PRK13905.1"/>
    <property type="match status" value="1"/>
</dbReference>
<evidence type="ECO:0000256" key="16">
    <source>
        <dbReference type="HAMAP-Rule" id="MF_00037"/>
    </source>
</evidence>
<gene>
    <name evidence="16 18" type="primary">murB</name>
    <name evidence="18" type="ORF">E4K67_03505</name>
</gene>
<dbReference type="Proteomes" id="UP000298460">
    <property type="component" value="Unassembled WGS sequence"/>
</dbReference>
<evidence type="ECO:0000313" key="18">
    <source>
        <dbReference type="EMBL" id="TGE40241.1"/>
    </source>
</evidence>
<evidence type="ECO:0000256" key="5">
    <source>
        <dbReference type="ARBA" id="ARBA00022490"/>
    </source>
</evidence>
<keyword evidence="13 16" id="KW-0131">Cell cycle</keyword>
<comment type="pathway">
    <text evidence="4 16">Cell wall biogenesis; peptidoglycan biosynthesis.</text>
</comment>
<feature type="active site" description="Proton donor" evidence="16">
    <location>
        <position position="211"/>
    </location>
</feature>
<dbReference type="InterPro" id="IPR003170">
    <property type="entry name" value="MurB"/>
</dbReference>
<dbReference type="EC" id="1.3.1.98" evidence="16"/>
<evidence type="ECO:0000256" key="6">
    <source>
        <dbReference type="ARBA" id="ARBA00022618"/>
    </source>
</evidence>
<dbReference type="HAMAP" id="MF_00037">
    <property type="entry name" value="MurB"/>
    <property type="match status" value="1"/>
</dbReference>
<comment type="catalytic activity">
    <reaction evidence="15 16">
        <text>UDP-N-acetyl-alpha-D-muramate + NADP(+) = UDP-N-acetyl-3-O-(1-carboxyvinyl)-alpha-D-glucosamine + NADPH + H(+)</text>
        <dbReference type="Rhea" id="RHEA:12248"/>
        <dbReference type="ChEBI" id="CHEBI:15378"/>
        <dbReference type="ChEBI" id="CHEBI:57783"/>
        <dbReference type="ChEBI" id="CHEBI:58349"/>
        <dbReference type="ChEBI" id="CHEBI:68483"/>
        <dbReference type="ChEBI" id="CHEBI:70757"/>
        <dbReference type="EC" id="1.3.1.98"/>
    </reaction>
</comment>
<dbReference type="Gene3D" id="3.90.78.10">
    <property type="entry name" value="UDP-N-acetylenolpyruvoylglucosamine reductase, C-terminal domain"/>
    <property type="match status" value="1"/>
</dbReference>
<keyword evidence="14 16" id="KW-0961">Cell wall biogenesis/degradation</keyword>
<comment type="similarity">
    <text evidence="16">Belongs to the MurB family.</text>
</comment>
<dbReference type="OrthoDB" id="9804753at2"/>
<dbReference type="InterPro" id="IPR016166">
    <property type="entry name" value="FAD-bd_PCMH"/>
</dbReference>
<dbReference type="InterPro" id="IPR006094">
    <property type="entry name" value="Oxid_FAD_bind_N"/>
</dbReference>
<keyword evidence="12 16" id="KW-0560">Oxidoreductase</keyword>
<evidence type="ECO:0000256" key="1">
    <source>
        <dbReference type="ARBA" id="ARBA00001974"/>
    </source>
</evidence>
<evidence type="ECO:0000256" key="15">
    <source>
        <dbReference type="ARBA" id="ARBA00048914"/>
    </source>
</evidence>
<comment type="cofactor">
    <cofactor evidence="1 16">
        <name>FAD</name>
        <dbReference type="ChEBI" id="CHEBI:57692"/>
    </cofactor>
</comment>
<dbReference type="PROSITE" id="PS51387">
    <property type="entry name" value="FAD_PCMH"/>
    <property type="match status" value="1"/>
</dbReference>
<dbReference type="AlphaFoldDB" id="A0A4Z0RAJ6"/>
<evidence type="ECO:0000256" key="7">
    <source>
        <dbReference type="ARBA" id="ARBA00022630"/>
    </source>
</evidence>
<evidence type="ECO:0000256" key="13">
    <source>
        <dbReference type="ARBA" id="ARBA00023306"/>
    </source>
</evidence>
<keyword evidence="5 16" id="KW-0963">Cytoplasm</keyword>
<dbReference type="Pfam" id="PF01565">
    <property type="entry name" value="FAD_binding_4"/>
    <property type="match status" value="1"/>
</dbReference>
<keyword evidence="19" id="KW-1185">Reference proteome</keyword>
<reference evidence="18 19" key="1">
    <citation type="submission" date="2019-03" db="EMBL/GenBank/DDBJ databases">
        <title>Draft Genome Sequence of Desulfosporosinus fructosivorans Strain 63.6F, Isolated from Marine Sediment in the Baltic Sea.</title>
        <authorList>
            <person name="Hausmann B."/>
            <person name="Vandieken V."/>
            <person name="Pjevac P."/>
            <person name="Schreck K."/>
            <person name="Herbold C.W."/>
            <person name="Loy A."/>
        </authorList>
    </citation>
    <scope>NUCLEOTIDE SEQUENCE [LARGE SCALE GENOMIC DNA]</scope>
    <source>
        <strain evidence="18 19">63.6F</strain>
    </source>
</reference>
<comment type="caution">
    <text evidence="18">The sequence shown here is derived from an EMBL/GenBank/DDBJ whole genome shotgun (WGS) entry which is preliminary data.</text>
</comment>
<name>A0A4Z0RAJ6_9FIRM</name>
<dbReference type="SUPFAM" id="SSF56176">
    <property type="entry name" value="FAD-binding/transporter-associated domain-like"/>
    <property type="match status" value="1"/>
</dbReference>
<keyword evidence="7 16" id="KW-0285">Flavoprotein</keyword>
<evidence type="ECO:0000256" key="8">
    <source>
        <dbReference type="ARBA" id="ARBA00022827"/>
    </source>
</evidence>
<evidence type="ECO:0000256" key="3">
    <source>
        <dbReference type="ARBA" id="ARBA00004496"/>
    </source>
</evidence>